<feature type="compositionally biased region" description="Low complexity" evidence="1">
    <location>
        <begin position="425"/>
        <end position="446"/>
    </location>
</feature>
<name>A0A3M8FE71_9ACTN</name>
<gene>
    <name evidence="2" type="ORF">SFRA_001970</name>
</gene>
<comment type="caution">
    <text evidence="2">The sequence shown here is derived from an EMBL/GenBank/DDBJ whole genome shotgun (WGS) entry which is preliminary data.</text>
</comment>
<reference evidence="2 3" key="1">
    <citation type="journal article" date="2014" name="Genome Announc.">
        <title>Draft Genome Sequence of Streptomyces fradiae ATCC 19609, a Strain Highly Sensitive to Antibiotics.</title>
        <authorList>
            <person name="Bekker O.B."/>
            <person name="Klimina K.M."/>
            <person name="Vatlin A.A."/>
            <person name="Zakharevich N.V."/>
            <person name="Kasianov A.S."/>
            <person name="Danilenko V.N."/>
        </authorList>
    </citation>
    <scope>NUCLEOTIDE SEQUENCE [LARGE SCALE GENOMIC DNA]</scope>
    <source>
        <strain evidence="2 3">ATCC 19609</strain>
    </source>
</reference>
<evidence type="ECO:0000313" key="2">
    <source>
        <dbReference type="EMBL" id="RKM99009.1"/>
    </source>
</evidence>
<accession>A0A3M8FE71</accession>
<dbReference type="EMBL" id="JNAD02000001">
    <property type="protein sequence ID" value="RKM99009.1"/>
    <property type="molecule type" value="Genomic_DNA"/>
</dbReference>
<dbReference type="RefSeq" id="WP_050364165.1">
    <property type="nucleotide sequence ID" value="NZ_CP134822.1"/>
</dbReference>
<dbReference type="AlphaFoldDB" id="A0A3M8FE71"/>
<organism evidence="2 3">
    <name type="scientific">Streptomyces xinghaiensis</name>
    <dbReference type="NCBI Taxonomy" id="1038928"/>
    <lineage>
        <taxon>Bacteria</taxon>
        <taxon>Bacillati</taxon>
        <taxon>Actinomycetota</taxon>
        <taxon>Actinomycetes</taxon>
        <taxon>Kitasatosporales</taxon>
        <taxon>Streptomycetaceae</taxon>
        <taxon>Streptomyces</taxon>
    </lineage>
</organism>
<keyword evidence="3" id="KW-1185">Reference proteome</keyword>
<feature type="compositionally biased region" description="Low complexity" evidence="1">
    <location>
        <begin position="378"/>
        <end position="405"/>
    </location>
</feature>
<sequence>MTACVLETAVDDDTAPARPPAPAPAEAPALTIAADGSYAARLLPDHGGGLFTERWTLDGPEPYAVRLPGVRPEEPGSEVLPLADGRVLIRRRLEGRHALALLYPAGPVTGEQPAGSVGRERLRLLPPAPDGVTAYALAPGERSTELWRVHGGPAGPERVTEIPGHCSGGAWLDRDGHLLALDRTVDGRTKTITVQLRHGGGTSPLLRITEDSDDRLLLADPDSGLLLLRSNAPGHDRLGWGVLGSARPARFPGALLHGAGGAAAAAGTAPVPFAVQPGQTLLPEHCGVALRIDGPDGPRVGVWRPSEGRLRLLTAPRGWLAGTGLWTAEGELRLPYATADVPCGLGRMPLPATAPLLRPARVPRMAFRMISRRDLRAAAARASDTLPGAGTSPGTSSGAPPAGAAGPPPGEPAPPAGGGGGAPGAGDPSTGLSSGLAGSSPGGTPSVPRPVPLREMPAACPGTSG</sequence>
<feature type="region of interest" description="Disordered" evidence="1">
    <location>
        <begin position="378"/>
        <end position="465"/>
    </location>
</feature>
<dbReference type="OrthoDB" id="262125at2"/>
<protein>
    <submittedName>
        <fullName evidence="2">Uncharacterized protein</fullName>
    </submittedName>
</protein>
<dbReference type="Proteomes" id="UP000028058">
    <property type="component" value="Unassembled WGS sequence"/>
</dbReference>
<feature type="compositionally biased region" description="Pro residues" evidence="1">
    <location>
        <begin position="406"/>
        <end position="415"/>
    </location>
</feature>
<proteinExistence type="predicted"/>
<evidence type="ECO:0000256" key="1">
    <source>
        <dbReference type="SAM" id="MobiDB-lite"/>
    </source>
</evidence>
<evidence type="ECO:0000313" key="3">
    <source>
        <dbReference type="Proteomes" id="UP000028058"/>
    </source>
</evidence>